<feature type="region of interest" description="Disordered" evidence="5">
    <location>
        <begin position="442"/>
        <end position="478"/>
    </location>
</feature>
<comment type="caution">
    <text evidence="6">The sequence shown here is derived from an EMBL/GenBank/DDBJ whole genome shotgun (WGS) entry which is preliminary data.</text>
</comment>
<name>A0ABR3QFX8_9TREE</name>
<dbReference type="PANTHER" id="PTHR13390">
    <property type="entry name" value="LIPASE"/>
    <property type="match status" value="1"/>
</dbReference>
<protein>
    <recommendedName>
        <fullName evidence="8">AB hydrolase-1 domain-containing protein</fullName>
    </recommendedName>
</protein>
<keyword evidence="4" id="KW-0378">Hydrolase</keyword>
<reference evidence="6 7" key="1">
    <citation type="submission" date="2023-08" db="EMBL/GenBank/DDBJ databases">
        <title>Annotated Genome Sequence of Vanrija albida AlHP1.</title>
        <authorList>
            <person name="Herzog R."/>
        </authorList>
    </citation>
    <scope>NUCLEOTIDE SEQUENCE [LARGE SCALE GENOMIC DNA]</scope>
    <source>
        <strain evidence="6 7">AlHP1</strain>
    </source>
</reference>
<keyword evidence="3" id="KW-0551">Lipid droplet</keyword>
<comment type="similarity">
    <text evidence="2">Belongs to the AB hydrolase superfamily. LDAH family.</text>
</comment>
<dbReference type="Pfam" id="PF10230">
    <property type="entry name" value="LIDHydrolase"/>
    <property type="match status" value="1"/>
</dbReference>
<evidence type="ECO:0000313" key="7">
    <source>
        <dbReference type="Proteomes" id="UP001565368"/>
    </source>
</evidence>
<accession>A0ABR3QFX8</accession>
<dbReference type="SUPFAM" id="SSF53474">
    <property type="entry name" value="alpha/beta-Hydrolases"/>
    <property type="match status" value="1"/>
</dbReference>
<dbReference type="RefSeq" id="XP_069213553.1">
    <property type="nucleotide sequence ID" value="XM_069350009.1"/>
</dbReference>
<dbReference type="InterPro" id="IPR029058">
    <property type="entry name" value="AB_hydrolase_fold"/>
</dbReference>
<feature type="compositionally biased region" description="Polar residues" evidence="5">
    <location>
        <begin position="459"/>
        <end position="469"/>
    </location>
</feature>
<dbReference type="PANTHER" id="PTHR13390:SF0">
    <property type="entry name" value="LIPID DROPLET-ASSOCIATED HYDROLASE"/>
    <property type="match status" value="1"/>
</dbReference>
<evidence type="ECO:0000256" key="4">
    <source>
        <dbReference type="ARBA" id="ARBA00022801"/>
    </source>
</evidence>
<sequence>MASFDGESSVGSNFDPRLDFLQAAGDGQLPVRCFFEHRKAGCEGLAAMTYWPPKRGNHVPPENFILFILGNPGLLNYYQEFLEELHAKIPDSYAILCTSHVGHDPSCPPPSKPFDLIQTLETKIELVETIQSSLNAWHVEGGLKGQGVPAPRFTLMGHSVGAWMCSQMLERRMEGIHVTYLLFPTLGWISRTWNAKKMWPVFRAPLRQMGPGVGVMLRPFFRMGNANKTTISMIHDRKVIKNVLHLARSEMDNIRAPNLTWWKEESYQPTGRGIYTVWSGGKLDQWVGKEANQIRESLGPERSWRLEGVKHAFCLYPGAAPIVANVVQRLLANDVTHPDAAPHGPMITDPNEITRSHTRAREEANGAAEIDPVMEKQAQREQYYAAQQQIDGEAEYQDATYEPEAEANGDYQDATYQPAATYADKHHPVYIQTNVVGDEHHEKKLQHERLQAEELSRPAYNQTDSQPDVNIQRPYAVV</sequence>
<gene>
    <name evidence="6" type="ORF">Q8F55_001384</name>
</gene>
<dbReference type="Proteomes" id="UP001565368">
    <property type="component" value="Unassembled WGS sequence"/>
</dbReference>
<proteinExistence type="inferred from homology"/>
<evidence type="ECO:0000256" key="3">
    <source>
        <dbReference type="ARBA" id="ARBA00022677"/>
    </source>
</evidence>
<evidence type="ECO:0000256" key="2">
    <source>
        <dbReference type="ARBA" id="ARBA00008300"/>
    </source>
</evidence>
<dbReference type="GeneID" id="95982427"/>
<evidence type="ECO:0000256" key="1">
    <source>
        <dbReference type="ARBA" id="ARBA00004502"/>
    </source>
</evidence>
<dbReference type="InterPro" id="IPR019363">
    <property type="entry name" value="LDAH"/>
</dbReference>
<comment type="subcellular location">
    <subcellularLocation>
        <location evidence="1">Lipid droplet</location>
    </subcellularLocation>
</comment>
<keyword evidence="7" id="KW-1185">Reference proteome</keyword>
<dbReference type="Gene3D" id="3.40.50.1820">
    <property type="entry name" value="alpha/beta hydrolase"/>
    <property type="match status" value="1"/>
</dbReference>
<feature type="compositionally biased region" description="Basic and acidic residues" evidence="5">
    <location>
        <begin position="442"/>
        <end position="456"/>
    </location>
</feature>
<evidence type="ECO:0000256" key="5">
    <source>
        <dbReference type="SAM" id="MobiDB-lite"/>
    </source>
</evidence>
<dbReference type="EMBL" id="JBBXJM010000001">
    <property type="protein sequence ID" value="KAL1413609.1"/>
    <property type="molecule type" value="Genomic_DNA"/>
</dbReference>
<evidence type="ECO:0000313" key="6">
    <source>
        <dbReference type="EMBL" id="KAL1413609.1"/>
    </source>
</evidence>
<organism evidence="6 7">
    <name type="scientific">Vanrija albida</name>
    <dbReference type="NCBI Taxonomy" id="181172"/>
    <lineage>
        <taxon>Eukaryota</taxon>
        <taxon>Fungi</taxon>
        <taxon>Dikarya</taxon>
        <taxon>Basidiomycota</taxon>
        <taxon>Agaricomycotina</taxon>
        <taxon>Tremellomycetes</taxon>
        <taxon>Trichosporonales</taxon>
        <taxon>Trichosporonaceae</taxon>
        <taxon>Vanrija</taxon>
    </lineage>
</organism>
<evidence type="ECO:0008006" key="8">
    <source>
        <dbReference type="Google" id="ProtNLM"/>
    </source>
</evidence>